<sequence length="32" mass="3643">MLINRLQGGLDKERVHEVVALIDEVAGRIERL</sequence>
<reference evidence="1 2" key="1">
    <citation type="submission" date="2010-12" db="EMBL/GenBank/DDBJ databases">
        <title>Whole genome sequence of Acidiphilium multivorum AIU301.</title>
        <authorList>
            <person name="Narita-Yamada S."/>
            <person name="Nakamura S."/>
            <person name="Ito N."/>
            <person name="Takarada H."/>
            <person name="Katano Y."/>
            <person name="Nakazawa H."/>
            <person name="Hosoyama A."/>
            <person name="Yamada R."/>
            <person name="Fujita N."/>
        </authorList>
    </citation>
    <scope>NUCLEOTIDE SEQUENCE [LARGE SCALE GENOMIC DNA]</scope>
    <source>
        <strain evidence="2">DSM 11245 / JCM 8867 / AIU301</strain>
        <plasmid evidence="1 2">pACMV4</plasmid>
    </source>
</reference>
<keyword evidence="2" id="KW-1185">Reference proteome</keyword>
<dbReference type="HOGENOM" id="CLU_3387611_0_0_5"/>
<proteinExistence type="predicted"/>
<dbReference type="Proteomes" id="UP000007100">
    <property type="component" value="Plasmid pACMV4"/>
</dbReference>
<evidence type="ECO:0000313" key="1">
    <source>
        <dbReference type="EMBL" id="BAJ83216.1"/>
    </source>
</evidence>
<organism evidence="1 2">
    <name type="scientific">Acidiphilium multivorum (strain DSM 11245 / JCM 8867 / NBRC 100883 / AIU 301)</name>
    <dbReference type="NCBI Taxonomy" id="926570"/>
    <lineage>
        <taxon>Bacteria</taxon>
        <taxon>Pseudomonadati</taxon>
        <taxon>Pseudomonadota</taxon>
        <taxon>Alphaproteobacteria</taxon>
        <taxon>Acetobacterales</taxon>
        <taxon>Acidocellaceae</taxon>
        <taxon>Acidiphilium</taxon>
    </lineage>
</organism>
<accession>F0J7Z9</accession>
<name>F0J7Z9_ACIMA</name>
<protein>
    <submittedName>
        <fullName evidence="1">Uncharacterized protein</fullName>
    </submittedName>
</protein>
<evidence type="ECO:0000313" key="2">
    <source>
        <dbReference type="Proteomes" id="UP000007100"/>
    </source>
</evidence>
<geneLocation type="plasmid" evidence="1 2">
    <name>pACMV4</name>
</geneLocation>
<keyword evidence="1" id="KW-0614">Plasmid</keyword>
<dbReference type="AlphaFoldDB" id="F0J7Z9"/>
<dbReference type="KEGG" id="amv:ACMV_P4_00060"/>
<gene>
    <name evidence="1" type="ordered locus">ACMV_P4_00060</name>
</gene>
<dbReference type="EMBL" id="AP012039">
    <property type="protein sequence ID" value="BAJ83216.1"/>
    <property type="molecule type" value="Genomic_DNA"/>
</dbReference>